<feature type="domain" description="HTH lysR-type" evidence="5">
    <location>
        <begin position="1"/>
        <end position="58"/>
    </location>
</feature>
<dbReference type="SUPFAM" id="SSF46785">
    <property type="entry name" value="Winged helix' DNA-binding domain"/>
    <property type="match status" value="1"/>
</dbReference>
<dbReference type="RefSeq" id="WP_033099700.1">
    <property type="nucleotide sequence ID" value="NZ_JACEIP010000005.1"/>
</dbReference>
<sequence length="295" mass="33372">MEIRQLKYFLAVAKHKSFTKASQALHLSQPSISKMIKSLEDELGVTLIDRSTKQIELTDAGEIVRKQAQQIIHSIDDLAQSLYDLMHLNKGHVTLGLPPIAGTIFFAPIIEKLHRHYPGIQLELMEFGSKKVAQGIESGILDVGIAMLPVDSCKFDVIPFVSEEMRLITHRRHPLAGKSVVSLSELKDESFIFLSEEFALYERIWHECTKAGFKPKITYKSSQWDFIAELVATGLGIAIFPQSLCAKLPTERLRIIPINPAIPWNLGIIVKKHRYISYAAQTLINLIKNHRFNHN</sequence>
<dbReference type="AlphaFoldDB" id="A0A7W2AHI6"/>
<dbReference type="InterPro" id="IPR005119">
    <property type="entry name" value="LysR_subst-bd"/>
</dbReference>
<dbReference type="PRINTS" id="PR00039">
    <property type="entry name" value="HTHLYSR"/>
</dbReference>
<dbReference type="EMBL" id="JACEIP010000005">
    <property type="protein sequence ID" value="MBA4542205.1"/>
    <property type="molecule type" value="Genomic_DNA"/>
</dbReference>
<evidence type="ECO:0000259" key="5">
    <source>
        <dbReference type="PROSITE" id="PS50931"/>
    </source>
</evidence>
<keyword evidence="3" id="KW-0238">DNA-binding</keyword>
<dbReference type="SUPFAM" id="SSF53850">
    <property type="entry name" value="Periplasmic binding protein-like II"/>
    <property type="match status" value="1"/>
</dbReference>
<comment type="caution">
    <text evidence="6">The sequence shown here is derived from an EMBL/GenBank/DDBJ whole genome shotgun (WGS) entry which is preliminary data.</text>
</comment>
<reference evidence="6 7" key="1">
    <citation type="submission" date="2020-07" db="EMBL/GenBank/DDBJ databases">
        <authorList>
            <person name="Feng H."/>
        </authorList>
    </citation>
    <scope>NUCLEOTIDE SEQUENCE [LARGE SCALE GENOMIC DNA]</scope>
    <source>
        <strain evidence="7">s-11</strain>
    </source>
</reference>
<dbReference type="PANTHER" id="PTHR30419">
    <property type="entry name" value="HTH-TYPE TRANSCRIPTIONAL REGULATOR YBHD"/>
    <property type="match status" value="1"/>
</dbReference>
<dbReference type="PANTHER" id="PTHR30419:SF8">
    <property type="entry name" value="NITROGEN ASSIMILATION TRANSCRIPTIONAL ACTIVATOR-RELATED"/>
    <property type="match status" value="1"/>
</dbReference>
<dbReference type="FunFam" id="1.10.10.10:FF:000001">
    <property type="entry name" value="LysR family transcriptional regulator"/>
    <property type="match status" value="1"/>
</dbReference>
<dbReference type="GO" id="GO:0003700">
    <property type="term" value="F:DNA-binding transcription factor activity"/>
    <property type="evidence" value="ECO:0007669"/>
    <property type="project" value="InterPro"/>
</dbReference>
<dbReference type="Gene3D" id="3.40.190.290">
    <property type="match status" value="1"/>
</dbReference>
<evidence type="ECO:0000256" key="1">
    <source>
        <dbReference type="ARBA" id="ARBA00009437"/>
    </source>
</evidence>
<evidence type="ECO:0000256" key="4">
    <source>
        <dbReference type="ARBA" id="ARBA00023163"/>
    </source>
</evidence>
<dbReference type="GO" id="GO:0003677">
    <property type="term" value="F:DNA binding"/>
    <property type="evidence" value="ECO:0007669"/>
    <property type="project" value="UniProtKB-KW"/>
</dbReference>
<protein>
    <submittedName>
        <fullName evidence="6">LysR family transcriptional regulator</fullName>
    </submittedName>
</protein>
<dbReference type="InterPro" id="IPR050950">
    <property type="entry name" value="HTH-type_LysR_regulators"/>
</dbReference>
<organism evidence="6 7">
    <name type="scientific">Thermoactinomyces daqus</name>
    <dbReference type="NCBI Taxonomy" id="1329516"/>
    <lineage>
        <taxon>Bacteria</taxon>
        <taxon>Bacillati</taxon>
        <taxon>Bacillota</taxon>
        <taxon>Bacilli</taxon>
        <taxon>Bacillales</taxon>
        <taxon>Thermoactinomycetaceae</taxon>
        <taxon>Thermoactinomyces</taxon>
    </lineage>
</organism>
<name>A0A7W2AHI6_9BACL</name>
<gene>
    <name evidence="6" type="ORF">H1164_04725</name>
</gene>
<evidence type="ECO:0000256" key="2">
    <source>
        <dbReference type="ARBA" id="ARBA00023015"/>
    </source>
</evidence>
<dbReference type="CDD" id="cd08438">
    <property type="entry name" value="PBP2_CidR"/>
    <property type="match status" value="1"/>
</dbReference>
<dbReference type="InterPro" id="IPR036388">
    <property type="entry name" value="WH-like_DNA-bd_sf"/>
</dbReference>
<dbReference type="Proteomes" id="UP000530514">
    <property type="component" value="Unassembled WGS sequence"/>
</dbReference>
<dbReference type="Gene3D" id="1.10.10.10">
    <property type="entry name" value="Winged helix-like DNA-binding domain superfamily/Winged helix DNA-binding domain"/>
    <property type="match status" value="1"/>
</dbReference>
<dbReference type="OrthoDB" id="9803735at2"/>
<dbReference type="InterPro" id="IPR036390">
    <property type="entry name" value="WH_DNA-bd_sf"/>
</dbReference>
<evidence type="ECO:0000256" key="3">
    <source>
        <dbReference type="ARBA" id="ARBA00023125"/>
    </source>
</evidence>
<dbReference type="Pfam" id="PF03466">
    <property type="entry name" value="LysR_substrate"/>
    <property type="match status" value="1"/>
</dbReference>
<dbReference type="PROSITE" id="PS50931">
    <property type="entry name" value="HTH_LYSR"/>
    <property type="match status" value="1"/>
</dbReference>
<keyword evidence="4" id="KW-0804">Transcription</keyword>
<evidence type="ECO:0000313" key="6">
    <source>
        <dbReference type="EMBL" id="MBA4542205.1"/>
    </source>
</evidence>
<dbReference type="InterPro" id="IPR000847">
    <property type="entry name" value="LysR_HTH_N"/>
</dbReference>
<proteinExistence type="inferred from homology"/>
<dbReference type="Pfam" id="PF00126">
    <property type="entry name" value="HTH_1"/>
    <property type="match status" value="1"/>
</dbReference>
<keyword evidence="7" id="KW-1185">Reference proteome</keyword>
<evidence type="ECO:0000313" key="7">
    <source>
        <dbReference type="Proteomes" id="UP000530514"/>
    </source>
</evidence>
<keyword evidence="2" id="KW-0805">Transcription regulation</keyword>
<comment type="similarity">
    <text evidence="1">Belongs to the LysR transcriptional regulatory family.</text>
</comment>
<dbReference type="GO" id="GO:0005829">
    <property type="term" value="C:cytosol"/>
    <property type="evidence" value="ECO:0007669"/>
    <property type="project" value="TreeGrafter"/>
</dbReference>
<accession>A0A7W2AHI6</accession>